<feature type="domain" description="ABC transporter" evidence="8">
    <location>
        <begin position="352"/>
        <end position="586"/>
    </location>
</feature>
<dbReference type="PROSITE" id="PS50929">
    <property type="entry name" value="ABC_TM1F"/>
    <property type="match status" value="1"/>
</dbReference>
<evidence type="ECO:0000256" key="6">
    <source>
        <dbReference type="ARBA" id="ARBA00023136"/>
    </source>
</evidence>
<dbReference type="SMART" id="SM00382">
    <property type="entry name" value="AAA"/>
    <property type="match status" value="1"/>
</dbReference>
<evidence type="ECO:0000259" key="9">
    <source>
        <dbReference type="PROSITE" id="PS50929"/>
    </source>
</evidence>
<dbReference type="GO" id="GO:0005524">
    <property type="term" value="F:ATP binding"/>
    <property type="evidence" value="ECO:0007669"/>
    <property type="project" value="UniProtKB-KW"/>
</dbReference>
<dbReference type="PROSITE" id="PS00211">
    <property type="entry name" value="ABC_TRANSPORTER_1"/>
    <property type="match status" value="1"/>
</dbReference>
<dbReference type="EMBL" id="BOSL01000011">
    <property type="protein sequence ID" value="GIP54477.1"/>
    <property type="molecule type" value="Genomic_DNA"/>
</dbReference>
<evidence type="ECO:0000259" key="8">
    <source>
        <dbReference type="PROSITE" id="PS50893"/>
    </source>
</evidence>
<dbReference type="Pfam" id="PF00005">
    <property type="entry name" value="ABC_tran"/>
    <property type="match status" value="1"/>
</dbReference>
<evidence type="ECO:0000256" key="4">
    <source>
        <dbReference type="ARBA" id="ARBA00022840"/>
    </source>
</evidence>
<dbReference type="InterPro" id="IPR039421">
    <property type="entry name" value="Type_1_exporter"/>
</dbReference>
<organism evidence="10 11">
    <name type="scientific">Paenibacillus vini</name>
    <dbReference type="NCBI Taxonomy" id="1476024"/>
    <lineage>
        <taxon>Bacteria</taxon>
        <taxon>Bacillati</taxon>
        <taxon>Bacillota</taxon>
        <taxon>Bacilli</taxon>
        <taxon>Bacillales</taxon>
        <taxon>Paenibacillaceae</taxon>
        <taxon>Paenibacillus</taxon>
    </lineage>
</organism>
<dbReference type="InterPro" id="IPR027417">
    <property type="entry name" value="P-loop_NTPase"/>
</dbReference>
<feature type="transmembrane region" description="Helical" evidence="7">
    <location>
        <begin position="173"/>
        <end position="194"/>
    </location>
</feature>
<evidence type="ECO:0000256" key="1">
    <source>
        <dbReference type="ARBA" id="ARBA00004651"/>
    </source>
</evidence>
<dbReference type="PROSITE" id="PS50893">
    <property type="entry name" value="ABC_TRANSPORTER_2"/>
    <property type="match status" value="1"/>
</dbReference>
<dbReference type="InterPro" id="IPR036640">
    <property type="entry name" value="ABC1_TM_sf"/>
</dbReference>
<dbReference type="Gene3D" id="1.20.1560.10">
    <property type="entry name" value="ABC transporter type 1, transmembrane domain"/>
    <property type="match status" value="1"/>
</dbReference>
<comment type="caution">
    <text evidence="10">The sequence shown here is derived from an EMBL/GenBank/DDBJ whole genome shotgun (WGS) entry which is preliminary data.</text>
</comment>
<evidence type="ECO:0000256" key="2">
    <source>
        <dbReference type="ARBA" id="ARBA00022692"/>
    </source>
</evidence>
<evidence type="ECO:0000313" key="11">
    <source>
        <dbReference type="Proteomes" id="UP000679992"/>
    </source>
</evidence>
<dbReference type="InterPro" id="IPR017871">
    <property type="entry name" value="ABC_transporter-like_CS"/>
</dbReference>
<evidence type="ECO:0000313" key="10">
    <source>
        <dbReference type="EMBL" id="GIP54477.1"/>
    </source>
</evidence>
<feature type="domain" description="ABC transmembrane type-1" evidence="9">
    <location>
        <begin position="37"/>
        <end position="318"/>
    </location>
</feature>
<gene>
    <name evidence="10" type="ORF">J42TS3_35120</name>
</gene>
<feature type="transmembrane region" description="Helical" evidence="7">
    <location>
        <begin position="33"/>
        <end position="54"/>
    </location>
</feature>
<evidence type="ECO:0000256" key="7">
    <source>
        <dbReference type="SAM" id="Phobius"/>
    </source>
</evidence>
<feature type="transmembrane region" description="Helical" evidence="7">
    <location>
        <begin position="75"/>
        <end position="96"/>
    </location>
</feature>
<dbReference type="PANTHER" id="PTHR43394">
    <property type="entry name" value="ATP-DEPENDENT PERMEASE MDL1, MITOCHONDRIAL"/>
    <property type="match status" value="1"/>
</dbReference>
<feature type="transmembrane region" description="Helical" evidence="7">
    <location>
        <begin position="264"/>
        <end position="283"/>
    </location>
</feature>
<dbReference type="PANTHER" id="PTHR43394:SF1">
    <property type="entry name" value="ATP-BINDING CASSETTE SUB-FAMILY B MEMBER 10, MITOCHONDRIAL"/>
    <property type="match status" value="1"/>
</dbReference>
<keyword evidence="3" id="KW-0547">Nucleotide-binding</keyword>
<comment type="subcellular location">
    <subcellularLocation>
        <location evidence="1">Cell membrane</location>
        <topology evidence="1">Multi-pass membrane protein</topology>
    </subcellularLocation>
</comment>
<keyword evidence="6 7" id="KW-0472">Membrane</keyword>
<reference evidence="10 11" key="1">
    <citation type="submission" date="2021-03" db="EMBL/GenBank/DDBJ databases">
        <title>Antimicrobial resistance genes in bacteria isolated from Japanese honey, and their potential for conferring macrolide and lincosamide resistance in the American foulbrood pathogen Paenibacillus larvae.</title>
        <authorList>
            <person name="Okamoto M."/>
            <person name="Kumagai M."/>
            <person name="Kanamori H."/>
            <person name="Takamatsu D."/>
        </authorList>
    </citation>
    <scope>NUCLEOTIDE SEQUENCE [LARGE SCALE GENOMIC DNA]</scope>
    <source>
        <strain evidence="10 11">J42TS3</strain>
    </source>
</reference>
<dbReference type="SUPFAM" id="SSF52540">
    <property type="entry name" value="P-loop containing nucleoside triphosphate hydrolases"/>
    <property type="match status" value="1"/>
</dbReference>
<evidence type="ECO:0000256" key="3">
    <source>
        <dbReference type="ARBA" id="ARBA00022741"/>
    </source>
</evidence>
<dbReference type="InterPro" id="IPR003593">
    <property type="entry name" value="AAA+_ATPase"/>
</dbReference>
<evidence type="ECO:0000256" key="5">
    <source>
        <dbReference type="ARBA" id="ARBA00022989"/>
    </source>
</evidence>
<dbReference type="SUPFAM" id="SSF90123">
    <property type="entry name" value="ABC transporter transmembrane region"/>
    <property type="match status" value="1"/>
</dbReference>
<keyword evidence="2 7" id="KW-0812">Transmembrane</keyword>
<dbReference type="Proteomes" id="UP000679992">
    <property type="component" value="Unassembled WGS sequence"/>
</dbReference>
<sequence>MEKENRHDEIKREHAISVSDALKRLISLGRPYLGRYITLCILAGILSVSGVFLAESLRRIINAAVDKEMSGLISGLVFALIVVVTDALGNFISTYLSGTLEIRSTASLQATILSKLMRSKTRELERFHSADLIGRIQDAAPAAQTGINEKTIQLFGNVLQVVFLLSYLLSLQYILTLGTLLICILLPLVMVPFSRRLRNLHIEREKAVAAQQSFVQDALQGAEVVRAFSLAPRLGSQFRQRLEGLTALHTRVTRLEAIGYNMPFAVVLGGLLYVLSFGGYLVIQGRLDVGAVAAFLITFDQITQPVSRLANLWTELQSALAQGSRVFEITDMEEEKATVRDDGKKYGEMGTVSFEKVSFGYGSSDLVLSGVSFTIEQGKVTAFAGPSGSGKSTILNLLMAVYEPLAGNIDCDMGSMADIPPGEWRSRIAYVSQEPYLFSGTIRENIAWGRADADVSAVKEAARSAGIHSFIEGLPQGYETRIGERGLTLSGGERQRLAIARAFVREPEMLILDEPTAALDSQHEEMIQQALGKLMQGRTTVVVAHRLSTIRDANVIYYLENGSIVEAGNHESLMAEDGKYRAMVEKSVHHSENPHELAIEGGYL</sequence>
<keyword evidence="4 10" id="KW-0067">ATP-binding</keyword>
<dbReference type="Pfam" id="PF00664">
    <property type="entry name" value="ABC_membrane"/>
    <property type="match status" value="1"/>
</dbReference>
<proteinExistence type="predicted"/>
<dbReference type="InterPro" id="IPR011527">
    <property type="entry name" value="ABC1_TM_dom"/>
</dbReference>
<accession>A0ABQ4MFP6</accession>
<dbReference type="CDD" id="cd07346">
    <property type="entry name" value="ABC_6TM_exporters"/>
    <property type="match status" value="1"/>
</dbReference>
<dbReference type="Gene3D" id="3.40.50.300">
    <property type="entry name" value="P-loop containing nucleotide triphosphate hydrolases"/>
    <property type="match status" value="1"/>
</dbReference>
<keyword evidence="5 7" id="KW-1133">Transmembrane helix</keyword>
<dbReference type="RefSeq" id="WP_211019970.1">
    <property type="nucleotide sequence ID" value="NZ_BOSL01000011.1"/>
</dbReference>
<name>A0ABQ4MFP6_9BACL</name>
<dbReference type="InterPro" id="IPR003439">
    <property type="entry name" value="ABC_transporter-like_ATP-bd"/>
</dbReference>
<protein>
    <submittedName>
        <fullName evidence="10">ABC transporter ATP-binding protein</fullName>
    </submittedName>
</protein>
<keyword evidence="11" id="KW-1185">Reference proteome</keyword>